<comment type="caution">
    <text evidence="3">The sequence shown here is derived from an EMBL/GenBank/DDBJ whole genome shotgun (WGS) entry which is preliminary data.</text>
</comment>
<dbReference type="Pfam" id="PF07670">
    <property type="entry name" value="Gate"/>
    <property type="match status" value="1"/>
</dbReference>
<dbReference type="PANTHER" id="PTHR43185">
    <property type="entry name" value="FERROUS IRON TRANSPORT PROTEIN B"/>
    <property type="match status" value="1"/>
</dbReference>
<organism evidence="3">
    <name type="scientific">bioreactor metagenome</name>
    <dbReference type="NCBI Taxonomy" id="1076179"/>
    <lineage>
        <taxon>unclassified sequences</taxon>
        <taxon>metagenomes</taxon>
        <taxon>ecological metagenomes</taxon>
    </lineage>
</organism>
<dbReference type="EMBL" id="VSSQ01024839">
    <property type="protein sequence ID" value="MPM72597.1"/>
    <property type="molecule type" value="Genomic_DNA"/>
</dbReference>
<dbReference type="InterPro" id="IPR050860">
    <property type="entry name" value="FeoB_GTPase"/>
</dbReference>
<keyword evidence="1" id="KW-1133">Transmembrane helix</keyword>
<feature type="transmembrane region" description="Helical" evidence="1">
    <location>
        <begin position="21"/>
        <end position="39"/>
    </location>
</feature>
<dbReference type="GO" id="GO:0005886">
    <property type="term" value="C:plasma membrane"/>
    <property type="evidence" value="ECO:0007669"/>
    <property type="project" value="TreeGrafter"/>
</dbReference>
<protein>
    <submittedName>
        <fullName evidence="3">Fe(2+) transporter FeoB</fullName>
    </submittedName>
</protein>
<accession>A0A645C5Z3</accession>
<dbReference type="InterPro" id="IPR011642">
    <property type="entry name" value="Gate_dom"/>
</dbReference>
<reference evidence="3" key="1">
    <citation type="submission" date="2019-08" db="EMBL/GenBank/DDBJ databases">
        <authorList>
            <person name="Kucharzyk K."/>
            <person name="Murdoch R.W."/>
            <person name="Higgins S."/>
            <person name="Loffler F."/>
        </authorList>
    </citation>
    <scope>NUCLEOTIDE SEQUENCE</scope>
</reference>
<gene>
    <name evidence="3" type="primary">feoB_47</name>
    <name evidence="3" type="ORF">SDC9_119573</name>
</gene>
<evidence type="ECO:0000259" key="2">
    <source>
        <dbReference type="Pfam" id="PF07670"/>
    </source>
</evidence>
<proteinExistence type="predicted"/>
<keyword evidence="1" id="KW-0472">Membrane</keyword>
<dbReference type="AlphaFoldDB" id="A0A645C5Z3"/>
<feature type="transmembrane region" description="Helical" evidence="1">
    <location>
        <begin position="187"/>
        <end position="204"/>
    </location>
</feature>
<dbReference type="PANTHER" id="PTHR43185:SF1">
    <property type="entry name" value="FE(2+) TRANSPORTER FEOB"/>
    <property type="match status" value="1"/>
</dbReference>
<feature type="domain" description="Nucleoside transporter/FeoB GTPase Gate" evidence="2">
    <location>
        <begin position="22"/>
        <end position="151"/>
    </location>
</feature>
<sequence length="223" mass="24721">MYHFPQLQTILRQTYDRCKSFVKKAGTIIFVSSIAVWFLSSYNFRGQSVAETHSILAWLGRIIAPVFQPLGWENWQGAVATITGLVAKENVIGTFGILFGNAEVSENGQEIWQVLRGTYTPVAAYSLLAFNLLCAPCFAAIGAIHREMGSKKWTWIAIGYQCGLAYLVSFIIYQIGHVIFEGGNLSIMTYLAGLVLIALVYGIIKKPMVRKESVVSLSLEGER</sequence>
<evidence type="ECO:0000313" key="3">
    <source>
        <dbReference type="EMBL" id="MPM72597.1"/>
    </source>
</evidence>
<name>A0A645C5Z3_9ZZZZ</name>
<feature type="transmembrane region" description="Helical" evidence="1">
    <location>
        <begin position="122"/>
        <end position="141"/>
    </location>
</feature>
<keyword evidence="1" id="KW-0812">Transmembrane</keyword>
<dbReference type="GO" id="GO:0015093">
    <property type="term" value="F:ferrous iron transmembrane transporter activity"/>
    <property type="evidence" value="ECO:0007669"/>
    <property type="project" value="TreeGrafter"/>
</dbReference>
<feature type="transmembrane region" description="Helical" evidence="1">
    <location>
        <begin position="153"/>
        <end position="175"/>
    </location>
</feature>
<evidence type="ECO:0000256" key="1">
    <source>
        <dbReference type="SAM" id="Phobius"/>
    </source>
</evidence>